<evidence type="ECO:0000313" key="2">
    <source>
        <dbReference type="Proteomes" id="UP001160390"/>
    </source>
</evidence>
<gene>
    <name evidence="1" type="ORF">CCHLO57077_00019023</name>
</gene>
<comment type="caution">
    <text evidence="1">The sequence shown here is derived from an EMBL/GenBank/DDBJ whole genome shotgun (WGS) entry which is preliminary data.</text>
</comment>
<sequence>MYSYQKALREEWLHSTASQHQRKLYLNPLVSGRDKASSVTSEAFTRLGLRQSWELVQNIIGKNNYIIYFALGYSIDESESEVKAYITHPYISAAEIVQKHTQICPDASAYKIQQFLLIITGGSHGPYTRKHLISYFAFKRRSPETPVRTVLFPLDSYTASDEDTQEHVERYIEAIHTPGIYRERYRKVIESVQHRPLTEGRGIHSWVSLKHKPGGKASNTYYLSPEYYRALEQIKTPLTNGFKSS</sequence>
<organism evidence="1 2">
    <name type="scientific">Clonostachys chloroleuca</name>
    <dbReference type="NCBI Taxonomy" id="1926264"/>
    <lineage>
        <taxon>Eukaryota</taxon>
        <taxon>Fungi</taxon>
        <taxon>Dikarya</taxon>
        <taxon>Ascomycota</taxon>
        <taxon>Pezizomycotina</taxon>
        <taxon>Sordariomycetes</taxon>
        <taxon>Hypocreomycetidae</taxon>
        <taxon>Hypocreales</taxon>
        <taxon>Bionectriaceae</taxon>
        <taxon>Clonostachys</taxon>
    </lineage>
</organism>
<accession>A0AA35PWU4</accession>
<dbReference type="EMBL" id="CABFNP030000562">
    <property type="protein sequence ID" value="CAI6043666.1"/>
    <property type="molecule type" value="Genomic_DNA"/>
</dbReference>
<dbReference type="AlphaFoldDB" id="A0AA35PWU4"/>
<protein>
    <submittedName>
        <fullName evidence="1">Uncharacterized protein</fullName>
    </submittedName>
</protein>
<evidence type="ECO:0000313" key="1">
    <source>
        <dbReference type="EMBL" id="CAI6043666.1"/>
    </source>
</evidence>
<dbReference type="Proteomes" id="UP001160390">
    <property type="component" value="Unassembled WGS sequence"/>
</dbReference>
<keyword evidence="2" id="KW-1185">Reference proteome</keyword>
<reference evidence="1" key="1">
    <citation type="submission" date="2023-01" db="EMBL/GenBank/DDBJ databases">
        <authorList>
            <person name="Piombo E."/>
        </authorList>
    </citation>
    <scope>NUCLEOTIDE SEQUENCE</scope>
</reference>
<proteinExistence type="predicted"/>
<name>A0AA35PWU4_9HYPO</name>